<name>A0AAV0BC75_PHAPC</name>
<dbReference type="Gene3D" id="3.30.830.10">
    <property type="entry name" value="Metalloenzyme, LuxS/M16 peptidase-like"/>
    <property type="match status" value="3"/>
</dbReference>
<dbReference type="Proteomes" id="UP001153365">
    <property type="component" value="Unassembled WGS sequence"/>
</dbReference>
<evidence type="ECO:0000259" key="1">
    <source>
        <dbReference type="Pfam" id="PF05193"/>
    </source>
</evidence>
<evidence type="ECO:0000313" key="3">
    <source>
        <dbReference type="Proteomes" id="UP001153365"/>
    </source>
</evidence>
<dbReference type="AlphaFoldDB" id="A0AAV0BC75"/>
<dbReference type="Pfam" id="PF05193">
    <property type="entry name" value="Peptidase_M16_C"/>
    <property type="match status" value="2"/>
</dbReference>
<comment type="caution">
    <text evidence="2">The sequence shown here is derived from an EMBL/GenBank/DDBJ whole genome shotgun (WGS) entry which is preliminary data.</text>
</comment>
<dbReference type="InterPro" id="IPR007863">
    <property type="entry name" value="Peptidase_M16_C"/>
</dbReference>
<dbReference type="InterPro" id="IPR011249">
    <property type="entry name" value="Metalloenz_LuxS/M16"/>
</dbReference>
<feature type="domain" description="Peptidase M16 C-terminal" evidence="1">
    <location>
        <begin position="163"/>
        <end position="252"/>
    </location>
</feature>
<accession>A0AAV0BC75</accession>
<organism evidence="2 3">
    <name type="scientific">Phakopsora pachyrhizi</name>
    <name type="common">Asian soybean rust disease fungus</name>
    <dbReference type="NCBI Taxonomy" id="170000"/>
    <lineage>
        <taxon>Eukaryota</taxon>
        <taxon>Fungi</taxon>
        <taxon>Dikarya</taxon>
        <taxon>Basidiomycota</taxon>
        <taxon>Pucciniomycotina</taxon>
        <taxon>Pucciniomycetes</taxon>
        <taxon>Pucciniales</taxon>
        <taxon>Phakopsoraceae</taxon>
        <taxon>Phakopsora</taxon>
    </lineage>
</organism>
<keyword evidence="3" id="KW-1185">Reference proteome</keyword>
<reference evidence="2" key="1">
    <citation type="submission" date="2022-06" db="EMBL/GenBank/DDBJ databases">
        <authorList>
            <consortium name="SYNGENTA / RWTH Aachen University"/>
        </authorList>
    </citation>
    <scope>NUCLEOTIDE SEQUENCE</scope>
</reference>
<dbReference type="PANTHER" id="PTHR43016">
    <property type="entry name" value="PRESEQUENCE PROTEASE"/>
    <property type="match status" value="1"/>
</dbReference>
<gene>
    <name evidence="2" type="ORF">PPACK8108_LOCUS15876</name>
</gene>
<dbReference type="SUPFAM" id="SSF63411">
    <property type="entry name" value="LuxS/MPP-like metallohydrolase"/>
    <property type="match status" value="2"/>
</dbReference>
<dbReference type="PANTHER" id="PTHR43016:SF16">
    <property type="entry name" value="METALLOPROTEASE, PUTATIVE (AFU_ORTHOLOGUE AFUA_4G07610)-RELATED"/>
    <property type="match status" value="1"/>
</dbReference>
<protein>
    <submittedName>
        <fullName evidence="2">Metalloenzyme, LuxS/M16 peptidase-like protein</fullName>
    </submittedName>
</protein>
<dbReference type="EMBL" id="CALTRL010004282">
    <property type="protein sequence ID" value="CAH7682774.1"/>
    <property type="molecule type" value="Genomic_DNA"/>
</dbReference>
<dbReference type="GO" id="GO:0046872">
    <property type="term" value="F:metal ion binding"/>
    <property type="evidence" value="ECO:0007669"/>
    <property type="project" value="InterPro"/>
</dbReference>
<feature type="domain" description="Peptidase M16 C-terminal" evidence="1">
    <location>
        <begin position="533"/>
        <end position="687"/>
    </location>
</feature>
<evidence type="ECO:0000313" key="2">
    <source>
        <dbReference type="EMBL" id="CAH7682774.1"/>
    </source>
</evidence>
<sequence length="788" mass="87734">MVNQRKAYSIPPNEIPSTYGNFDRVIEPFSLDSASVQVAKWKSRKTGLSLVWADVEGPLVNGYFTVATEIFNDSGVPHTLEHLIFLGSEKKILYATITSEGFTTEVYHINGKGEDAGVVYSEMQGRQNSSSDLMALCNQRLLYPPTSGYRSETGGLMEALRVLTVEQIRDYHNSYYRPHNMQLVITGSEEVEPSIIEHGQDKVPEGWKRPFLESPSKGGATLTSSQTVEIEFPEKDESIGEAQISWVGPHTNVSDPPKISPLSKRFIEIDSPLCTDIFFSPTDAEKNYLDRLPLFCPGEHLATLKIANQMEVDAHDSLSSVIISNFLYGNGNDLVSGLSEELSRYKSIANWSESQWSAEFKNWLKKLEEAQKINEKPYPDKFLSDFPVPSLESIKWIDVQLARGDKSVKSDLQKLIDEKDSTVVPFFLQFNHLFALIPTYLNSFFSLPIKNEDGSVLGFADVVHQLDTQTVELRITTTKALQNIPSRKRDGSEVCGAMYNQTVFSDDLAPASSINLFMQEKNLPRVLENLKSDPEAILEQMEKLRCHLLNPENVKISTTFGKEVLGPEGENPSGLAKVVSIPSIESSYAYHLAKGPQGFDPDQAALSVAISVLNGMESYLWKAIRGTGLAYGASMAHSPETGHVYLNIYRSPDSSKAFQEAKKVLEDLTSNKLEFTQLILESAKSSLAFSVASKVATAPAAAYRAFIDALKGVSQNSSRELLDRSKNVTREDVIESIKRYLLPIFDPKSSSALISSSNTRASDISESLKSMGYRVELKELKYMQRRER</sequence>
<proteinExistence type="predicted"/>